<reference evidence="1 2" key="1">
    <citation type="submission" date="2020-04" db="EMBL/GenBank/DDBJ databases">
        <title>Perkinsus olseni comparative genomics.</title>
        <authorList>
            <person name="Bogema D.R."/>
        </authorList>
    </citation>
    <scope>NUCLEOTIDE SEQUENCE [LARGE SCALE GENOMIC DNA]</scope>
    <source>
        <strain evidence="1">ATCC PRA-205</strain>
    </source>
</reference>
<dbReference type="Proteomes" id="UP000574390">
    <property type="component" value="Unassembled WGS sequence"/>
</dbReference>
<organism evidence="1 2">
    <name type="scientific">Perkinsus olseni</name>
    <name type="common">Perkinsus atlanticus</name>
    <dbReference type="NCBI Taxonomy" id="32597"/>
    <lineage>
        <taxon>Eukaryota</taxon>
        <taxon>Sar</taxon>
        <taxon>Alveolata</taxon>
        <taxon>Perkinsozoa</taxon>
        <taxon>Perkinsea</taxon>
        <taxon>Perkinsida</taxon>
        <taxon>Perkinsidae</taxon>
        <taxon>Perkinsus</taxon>
    </lineage>
</organism>
<comment type="caution">
    <text evidence="1">The sequence shown here is derived from an EMBL/GenBank/DDBJ whole genome shotgun (WGS) entry which is preliminary data.</text>
</comment>
<proteinExistence type="predicted"/>
<sequence length="124" mass="13409">GPGSLLTDPIVESGVLAATHLPAGADPIEAVEELRLSLERPTNNKAWCMRTPHRGAGVLPRFRRARAQAADSGSLTLMLESNRLSQCFTVHQRSKAIVCLELEYDLRPRRMSGPDASCADAATD</sequence>
<evidence type="ECO:0000313" key="2">
    <source>
        <dbReference type="Proteomes" id="UP000574390"/>
    </source>
</evidence>
<dbReference type="EMBL" id="JABANM010002432">
    <property type="protein sequence ID" value="KAF4752564.1"/>
    <property type="molecule type" value="Genomic_DNA"/>
</dbReference>
<accession>A0A7J6U4D0</accession>
<evidence type="ECO:0000313" key="1">
    <source>
        <dbReference type="EMBL" id="KAF4752564.1"/>
    </source>
</evidence>
<feature type="non-terminal residue" evidence="1">
    <location>
        <position position="1"/>
    </location>
</feature>
<feature type="non-terminal residue" evidence="1">
    <location>
        <position position="124"/>
    </location>
</feature>
<dbReference type="AlphaFoldDB" id="A0A7J6U4D0"/>
<name>A0A7J6U4D0_PEROL</name>
<protein>
    <submittedName>
        <fullName evidence="1">Uncharacterized protein</fullName>
    </submittedName>
</protein>
<gene>
    <name evidence="1" type="ORF">FOZ62_004194</name>
</gene>